<dbReference type="HOGENOM" id="CLU_1242144_0_0_1"/>
<feature type="transmembrane region" description="Helical" evidence="1">
    <location>
        <begin position="87"/>
        <end position="107"/>
    </location>
</feature>
<keyword evidence="4" id="KW-1185">Reference proteome</keyword>
<accession>L1JHY4</accession>
<proteinExistence type="predicted"/>
<dbReference type="GeneID" id="17304493"/>
<name>L1JHY4_GUITC</name>
<evidence type="ECO:0000313" key="4">
    <source>
        <dbReference type="Proteomes" id="UP000011087"/>
    </source>
</evidence>
<dbReference type="EnsemblProtists" id="EKX47917">
    <property type="protein sequence ID" value="EKX47917"/>
    <property type="gene ID" value="GUITHDRAFT_137278"/>
</dbReference>
<feature type="transmembrane region" description="Helical" evidence="1">
    <location>
        <begin position="9"/>
        <end position="30"/>
    </location>
</feature>
<sequence>MHERNVRTAIAHAGVGFCLILPTFLVRHIVPDPLDAKNADDNYFNFSFPIAILHLASIVGAAAATFVIVIGVHFLSRDLPLLNFSSWLWLGTCLVLIIGGFVEMIALLELGREPRLRRQLMVWRDHILLHGFPIPEGLAVIFMGLSIMFELRRRAAEDQIASELGSVFPMWMGLIAVLVGLTYLITSFLPSLTHEFVLAKFAYSIWGLFAGALLLRHHQSKKN</sequence>
<gene>
    <name evidence="2" type="ORF">GUITHDRAFT_137278</name>
</gene>
<keyword evidence="1" id="KW-0472">Membrane</keyword>
<organism evidence="2">
    <name type="scientific">Guillardia theta (strain CCMP2712)</name>
    <name type="common">Cryptophyte</name>
    <dbReference type="NCBI Taxonomy" id="905079"/>
    <lineage>
        <taxon>Eukaryota</taxon>
        <taxon>Cryptophyceae</taxon>
        <taxon>Pyrenomonadales</taxon>
        <taxon>Geminigeraceae</taxon>
        <taxon>Guillardia</taxon>
    </lineage>
</organism>
<evidence type="ECO:0000256" key="1">
    <source>
        <dbReference type="SAM" id="Phobius"/>
    </source>
</evidence>
<dbReference type="RefSeq" id="XP_005834897.1">
    <property type="nucleotide sequence ID" value="XM_005834840.1"/>
</dbReference>
<dbReference type="AlphaFoldDB" id="L1JHY4"/>
<keyword evidence="1" id="KW-0812">Transmembrane</keyword>
<reference evidence="3" key="3">
    <citation type="submission" date="2015-06" db="UniProtKB">
        <authorList>
            <consortium name="EnsemblProtists"/>
        </authorList>
    </citation>
    <scope>IDENTIFICATION</scope>
</reference>
<protein>
    <submittedName>
        <fullName evidence="2 3">Uncharacterized protein</fullName>
    </submittedName>
</protein>
<dbReference type="KEGG" id="gtt:GUITHDRAFT_137278"/>
<reference evidence="4" key="2">
    <citation type="submission" date="2012-11" db="EMBL/GenBank/DDBJ databases">
        <authorList>
            <person name="Kuo A."/>
            <person name="Curtis B.A."/>
            <person name="Tanifuji G."/>
            <person name="Burki F."/>
            <person name="Gruber A."/>
            <person name="Irimia M."/>
            <person name="Maruyama S."/>
            <person name="Arias M.C."/>
            <person name="Ball S.G."/>
            <person name="Gile G.H."/>
            <person name="Hirakawa Y."/>
            <person name="Hopkins J.F."/>
            <person name="Rensing S.A."/>
            <person name="Schmutz J."/>
            <person name="Symeonidi A."/>
            <person name="Elias M."/>
            <person name="Eveleigh R.J."/>
            <person name="Herman E.K."/>
            <person name="Klute M.J."/>
            <person name="Nakayama T."/>
            <person name="Obornik M."/>
            <person name="Reyes-Prieto A."/>
            <person name="Armbrust E.V."/>
            <person name="Aves S.J."/>
            <person name="Beiko R.G."/>
            <person name="Coutinho P."/>
            <person name="Dacks J.B."/>
            <person name="Durnford D.G."/>
            <person name="Fast N.M."/>
            <person name="Green B.R."/>
            <person name="Grisdale C."/>
            <person name="Hempe F."/>
            <person name="Henrissat B."/>
            <person name="Hoppner M.P."/>
            <person name="Ishida K.-I."/>
            <person name="Kim E."/>
            <person name="Koreny L."/>
            <person name="Kroth P.G."/>
            <person name="Liu Y."/>
            <person name="Malik S.-B."/>
            <person name="Maier U.G."/>
            <person name="McRose D."/>
            <person name="Mock T."/>
            <person name="Neilson J.A."/>
            <person name="Onodera N.T."/>
            <person name="Poole A.M."/>
            <person name="Pritham E.J."/>
            <person name="Richards T.A."/>
            <person name="Rocap G."/>
            <person name="Roy S.W."/>
            <person name="Sarai C."/>
            <person name="Schaack S."/>
            <person name="Shirato S."/>
            <person name="Slamovits C.H."/>
            <person name="Spencer D.F."/>
            <person name="Suzuki S."/>
            <person name="Worden A.Z."/>
            <person name="Zauner S."/>
            <person name="Barry K."/>
            <person name="Bell C."/>
            <person name="Bharti A.K."/>
            <person name="Crow J.A."/>
            <person name="Grimwood J."/>
            <person name="Kramer R."/>
            <person name="Lindquist E."/>
            <person name="Lucas S."/>
            <person name="Salamov A."/>
            <person name="McFadden G.I."/>
            <person name="Lane C.E."/>
            <person name="Keeling P.J."/>
            <person name="Gray M.W."/>
            <person name="Grigoriev I.V."/>
            <person name="Archibald J.M."/>
        </authorList>
    </citation>
    <scope>NUCLEOTIDE SEQUENCE</scope>
    <source>
        <strain evidence="4">CCMP2712</strain>
    </source>
</reference>
<evidence type="ECO:0000313" key="3">
    <source>
        <dbReference type="EnsemblProtists" id="EKX47917"/>
    </source>
</evidence>
<dbReference type="PaxDb" id="55529-EKX47917"/>
<dbReference type="EMBL" id="JH992988">
    <property type="protein sequence ID" value="EKX47917.1"/>
    <property type="molecule type" value="Genomic_DNA"/>
</dbReference>
<feature type="transmembrane region" description="Helical" evidence="1">
    <location>
        <begin position="50"/>
        <end position="75"/>
    </location>
</feature>
<keyword evidence="1" id="KW-1133">Transmembrane helix</keyword>
<feature type="transmembrane region" description="Helical" evidence="1">
    <location>
        <begin position="196"/>
        <end position="215"/>
    </location>
</feature>
<evidence type="ECO:0000313" key="2">
    <source>
        <dbReference type="EMBL" id="EKX47917.1"/>
    </source>
</evidence>
<reference evidence="2 4" key="1">
    <citation type="journal article" date="2012" name="Nature">
        <title>Algal genomes reveal evolutionary mosaicism and the fate of nucleomorphs.</title>
        <authorList>
            <consortium name="DOE Joint Genome Institute"/>
            <person name="Curtis B.A."/>
            <person name="Tanifuji G."/>
            <person name="Burki F."/>
            <person name="Gruber A."/>
            <person name="Irimia M."/>
            <person name="Maruyama S."/>
            <person name="Arias M.C."/>
            <person name="Ball S.G."/>
            <person name="Gile G.H."/>
            <person name="Hirakawa Y."/>
            <person name="Hopkins J.F."/>
            <person name="Kuo A."/>
            <person name="Rensing S.A."/>
            <person name="Schmutz J."/>
            <person name="Symeonidi A."/>
            <person name="Elias M."/>
            <person name="Eveleigh R.J."/>
            <person name="Herman E.K."/>
            <person name="Klute M.J."/>
            <person name="Nakayama T."/>
            <person name="Obornik M."/>
            <person name="Reyes-Prieto A."/>
            <person name="Armbrust E.V."/>
            <person name="Aves S.J."/>
            <person name="Beiko R.G."/>
            <person name="Coutinho P."/>
            <person name="Dacks J.B."/>
            <person name="Durnford D.G."/>
            <person name="Fast N.M."/>
            <person name="Green B.R."/>
            <person name="Grisdale C.J."/>
            <person name="Hempel F."/>
            <person name="Henrissat B."/>
            <person name="Hoppner M.P."/>
            <person name="Ishida K."/>
            <person name="Kim E."/>
            <person name="Koreny L."/>
            <person name="Kroth P.G."/>
            <person name="Liu Y."/>
            <person name="Malik S.B."/>
            <person name="Maier U.G."/>
            <person name="McRose D."/>
            <person name="Mock T."/>
            <person name="Neilson J.A."/>
            <person name="Onodera N.T."/>
            <person name="Poole A.M."/>
            <person name="Pritham E.J."/>
            <person name="Richards T.A."/>
            <person name="Rocap G."/>
            <person name="Roy S.W."/>
            <person name="Sarai C."/>
            <person name="Schaack S."/>
            <person name="Shirato S."/>
            <person name="Slamovits C.H."/>
            <person name="Spencer D.F."/>
            <person name="Suzuki S."/>
            <person name="Worden A.Z."/>
            <person name="Zauner S."/>
            <person name="Barry K."/>
            <person name="Bell C."/>
            <person name="Bharti A.K."/>
            <person name="Crow J.A."/>
            <person name="Grimwood J."/>
            <person name="Kramer R."/>
            <person name="Lindquist E."/>
            <person name="Lucas S."/>
            <person name="Salamov A."/>
            <person name="McFadden G.I."/>
            <person name="Lane C.E."/>
            <person name="Keeling P.J."/>
            <person name="Gray M.W."/>
            <person name="Grigoriev I.V."/>
            <person name="Archibald J.M."/>
        </authorList>
    </citation>
    <scope>NUCLEOTIDE SEQUENCE</scope>
    <source>
        <strain evidence="2 4">CCMP2712</strain>
    </source>
</reference>
<feature type="transmembrane region" description="Helical" evidence="1">
    <location>
        <begin position="170"/>
        <end position="190"/>
    </location>
</feature>
<feature type="transmembrane region" description="Helical" evidence="1">
    <location>
        <begin position="127"/>
        <end position="149"/>
    </location>
</feature>
<dbReference type="Proteomes" id="UP000011087">
    <property type="component" value="Unassembled WGS sequence"/>
</dbReference>